<comment type="caution">
    <text evidence="2">The sequence shown here is derived from an EMBL/GenBank/DDBJ whole genome shotgun (WGS) entry which is preliminary data.</text>
</comment>
<reference evidence="2 3" key="1">
    <citation type="submission" date="2023-03" db="EMBL/GenBank/DDBJ databases">
        <title>High-quality genome of Scylla paramamosain provides insights in environmental adaptation.</title>
        <authorList>
            <person name="Zhang L."/>
        </authorList>
    </citation>
    <scope>NUCLEOTIDE SEQUENCE [LARGE SCALE GENOMIC DNA]</scope>
    <source>
        <strain evidence="2">LZ_2023a</strain>
        <tissue evidence="2">Muscle</tissue>
    </source>
</reference>
<organism evidence="2 3">
    <name type="scientific">Scylla paramamosain</name>
    <name type="common">Mud crab</name>
    <dbReference type="NCBI Taxonomy" id="85552"/>
    <lineage>
        <taxon>Eukaryota</taxon>
        <taxon>Metazoa</taxon>
        <taxon>Ecdysozoa</taxon>
        <taxon>Arthropoda</taxon>
        <taxon>Crustacea</taxon>
        <taxon>Multicrustacea</taxon>
        <taxon>Malacostraca</taxon>
        <taxon>Eumalacostraca</taxon>
        <taxon>Eucarida</taxon>
        <taxon>Decapoda</taxon>
        <taxon>Pleocyemata</taxon>
        <taxon>Brachyura</taxon>
        <taxon>Eubrachyura</taxon>
        <taxon>Portunoidea</taxon>
        <taxon>Portunidae</taxon>
        <taxon>Portuninae</taxon>
        <taxon>Scylla</taxon>
    </lineage>
</organism>
<protein>
    <submittedName>
        <fullName evidence="2">Uncharacterized protein</fullName>
    </submittedName>
</protein>
<keyword evidence="3" id="KW-1185">Reference proteome</keyword>
<accession>A0AAW0TR70</accession>
<name>A0AAW0TR70_SCYPA</name>
<evidence type="ECO:0000313" key="2">
    <source>
        <dbReference type="EMBL" id="KAK8389859.1"/>
    </source>
</evidence>
<evidence type="ECO:0000313" key="3">
    <source>
        <dbReference type="Proteomes" id="UP001487740"/>
    </source>
</evidence>
<proteinExistence type="predicted"/>
<gene>
    <name evidence="2" type="ORF">O3P69_009097</name>
</gene>
<feature type="compositionally biased region" description="Low complexity" evidence="1">
    <location>
        <begin position="34"/>
        <end position="45"/>
    </location>
</feature>
<dbReference type="AlphaFoldDB" id="A0AAW0TR70"/>
<dbReference type="EMBL" id="JARAKH010000027">
    <property type="protein sequence ID" value="KAK8389859.1"/>
    <property type="molecule type" value="Genomic_DNA"/>
</dbReference>
<evidence type="ECO:0000256" key="1">
    <source>
        <dbReference type="SAM" id="MobiDB-lite"/>
    </source>
</evidence>
<feature type="region of interest" description="Disordered" evidence="1">
    <location>
        <begin position="31"/>
        <end position="92"/>
    </location>
</feature>
<feature type="compositionally biased region" description="Basic and acidic residues" evidence="1">
    <location>
        <begin position="49"/>
        <end position="60"/>
    </location>
</feature>
<feature type="compositionally biased region" description="Basic and acidic residues" evidence="1">
    <location>
        <begin position="78"/>
        <end position="92"/>
    </location>
</feature>
<sequence length="92" mass="9786">MGCSESKDLQQISVSDAQKKLESSLEGLEVVRMTSSATSSGQGSSVPHTPEEKDQQRARESPSGIPTSLENIPTNDLGHVDLSRAPDRLAPP</sequence>
<feature type="compositionally biased region" description="Polar residues" evidence="1">
    <location>
        <begin position="64"/>
        <end position="74"/>
    </location>
</feature>
<dbReference type="Proteomes" id="UP001487740">
    <property type="component" value="Unassembled WGS sequence"/>
</dbReference>